<organism evidence="2 3">
    <name type="scientific">Chitinophaga silvisoli</name>
    <dbReference type="NCBI Taxonomy" id="2291814"/>
    <lineage>
        <taxon>Bacteria</taxon>
        <taxon>Pseudomonadati</taxon>
        <taxon>Bacteroidota</taxon>
        <taxon>Chitinophagia</taxon>
        <taxon>Chitinophagales</taxon>
        <taxon>Chitinophagaceae</taxon>
        <taxon>Chitinophaga</taxon>
    </lineage>
</organism>
<sequence length="165" mass="18869">MNKMIIWCMPALLLCLQYCQPGTKVLPSPNGIEYMPEYKTWQVVNVEHRTDNKTIRVIYGNPIAVKAIHSKHTKPWPEGTILAKAVFDAIVDSTGMYTPGAFQQVMFMVKDSQRYSQTLGWGWARWKGADLSPYGKNATFTNECTGCHRPQKDKDYVFTDPKLIY</sequence>
<evidence type="ECO:0000313" key="2">
    <source>
        <dbReference type="EMBL" id="RFM32919.1"/>
    </source>
</evidence>
<evidence type="ECO:0000313" key="3">
    <source>
        <dbReference type="Proteomes" id="UP000261174"/>
    </source>
</evidence>
<dbReference type="OrthoDB" id="511546at2"/>
<gene>
    <name evidence="2" type="ORF">DXN04_20985</name>
</gene>
<dbReference type="AlphaFoldDB" id="A0A3E1NYB7"/>
<dbReference type="Gene3D" id="3.50.70.20">
    <property type="entry name" value="Cytochrome P460"/>
    <property type="match status" value="1"/>
</dbReference>
<dbReference type="Pfam" id="PF16694">
    <property type="entry name" value="Cytochrome_P460"/>
    <property type="match status" value="1"/>
</dbReference>
<proteinExistence type="predicted"/>
<protein>
    <submittedName>
        <fullName evidence="2">Cytochrome P460</fullName>
    </submittedName>
</protein>
<dbReference type="InterPro" id="IPR038142">
    <property type="entry name" value="Cytochrome_P460_sp"/>
</dbReference>
<evidence type="ECO:0000259" key="1">
    <source>
        <dbReference type="Pfam" id="PF16694"/>
    </source>
</evidence>
<dbReference type="Proteomes" id="UP000261174">
    <property type="component" value="Unassembled WGS sequence"/>
</dbReference>
<feature type="domain" description="Cytochrome P460" evidence="1">
    <location>
        <begin position="37"/>
        <end position="159"/>
    </location>
</feature>
<keyword evidence="3" id="KW-1185">Reference proteome</keyword>
<comment type="caution">
    <text evidence="2">The sequence shown here is derived from an EMBL/GenBank/DDBJ whole genome shotgun (WGS) entry which is preliminary data.</text>
</comment>
<accession>A0A3E1NYB7</accession>
<reference evidence="2 3" key="1">
    <citation type="submission" date="2018-08" db="EMBL/GenBank/DDBJ databases">
        <title>Chitinophaga sp. K20C18050901, a novel bacterium isolated from forest soil.</title>
        <authorList>
            <person name="Wang C."/>
        </authorList>
    </citation>
    <scope>NUCLEOTIDE SEQUENCE [LARGE SCALE GENOMIC DNA]</scope>
    <source>
        <strain evidence="2 3">K20C18050901</strain>
    </source>
</reference>
<dbReference type="RefSeq" id="WP_116855355.1">
    <property type="nucleotide sequence ID" value="NZ_QTJV01000008.1"/>
</dbReference>
<dbReference type="EMBL" id="QTJV01000008">
    <property type="protein sequence ID" value="RFM32919.1"/>
    <property type="molecule type" value="Genomic_DNA"/>
</dbReference>
<dbReference type="InterPro" id="IPR032033">
    <property type="entry name" value="Cytochrome_P460"/>
</dbReference>
<name>A0A3E1NYB7_9BACT</name>
<dbReference type="CDD" id="cd20753">
    <property type="entry name" value="cyt_P460_Mc-like"/>
    <property type="match status" value="1"/>
</dbReference>